<proteinExistence type="predicted"/>
<reference evidence="1 2" key="1">
    <citation type="journal article" date="2021" name="J. Hered.">
        <title>A chromosome-level genome assembly of the parasitoid wasp, Cotesia glomerata (Hymenoptera: Braconidae).</title>
        <authorList>
            <person name="Pinto B.J."/>
            <person name="Weis J.J."/>
            <person name="Gamble T."/>
            <person name="Ode P.J."/>
            <person name="Paul R."/>
            <person name="Zaspel J.M."/>
        </authorList>
    </citation>
    <scope>NUCLEOTIDE SEQUENCE [LARGE SCALE GENOMIC DNA]</scope>
    <source>
        <strain evidence="1">CgM1</strain>
    </source>
</reference>
<evidence type="ECO:0000313" key="2">
    <source>
        <dbReference type="Proteomes" id="UP000826195"/>
    </source>
</evidence>
<organism evidence="1 2">
    <name type="scientific">Cotesia glomerata</name>
    <name type="common">Lepidopteran parasitic wasp</name>
    <name type="synonym">Apanteles glomeratus</name>
    <dbReference type="NCBI Taxonomy" id="32391"/>
    <lineage>
        <taxon>Eukaryota</taxon>
        <taxon>Metazoa</taxon>
        <taxon>Ecdysozoa</taxon>
        <taxon>Arthropoda</taxon>
        <taxon>Hexapoda</taxon>
        <taxon>Insecta</taxon>
        <taxon>Pterygota</taxon>
        <taxon>Neoptera</taxon>
        <taxon>Endopterygota</taxon>
        <taxon>Hymenoptera</taxon>
        <taxon>Apocrita</taxon>
        <taxon>Ichneumonoidea</taxon>
        <taxon>Braconidae</taxon>
        <taxon>Microgastrinae</taxon>
        <taxon>Cotesia</taxon>
    </lineage>
</organism>
<protein>
    <submittedName>
        <fullName evidence="1">Uncharacterized protein</fullName>
    </submittedName>
</protein>
<comment type="caution">
    <text evidence="1">The sequence shown here is derived from an EMBL/GenBank/DDBJ whole genome shotgun (WGS) entry which is preliminary data.</text>
</comment>
<name>A0AAV7I2N6_COTGL</name>
<keyword evidence="2" id="KW-1185">Reference proteome</keyword>
<sequence length="71" mass="8164">MSLNKLYTNLGIKASNSEEKSSIYRIHHYNCNDKYTRPAPLLRSKTLPAIIVPNIDVFPVQVNTYQITKNK</sequence>
<accession>A0AAV7I2N6</accession>
<evidence type="ECO:0000313" key="1">
    <source>
        <dbReference type="EMBL" id="KAH0540239.1"/>
    </source>
</evidence>
<dbReference type="EMBL" id="JAHXZJ010002609">
    <property type="protein sequence ID" value="KAH0540239.1"/>
    <property type="molecule type" value="Genomic_DNA"/>
</dbReference>
<feature type="non-terminal residue" evidence="1">
    <location>
        <position position="71"/>
    </location>
</feature>
<gene>
    <name evidence="1" type="ORF">KQX54_014933</name>
</gene>
<dbReference type="AlphaFoldDB" id="A0AAV7I2N6"/>
<dbReference type="Proteomes" id="UP000826195">
    <property type="component" value="Unassembled WGS sequence"/>
</dbReference>